<dbReference type="RefSeq" id="WP_181552169.1">
    <property type="nucleotide sequence ID" value="NZ_JACDUS010000010.1"/>
</dbReference>
<keyword evidence="3" id="KW-0411">Iron-sulfur</keyword>
<dbReference type="GO" id="GO:0046872">
    <property type="term" value="F:metal ion binding"/>
    <property type="evidence" value="ECO:0007669"/>
    <property type="project" value="UniProtKB-KW"/>
</dbReference>
<feature type="domain" description="4Fe-4S ferredoxin-type" evidence="4">
    <location>
        <begin position="58"/>
        <end position="88"/>
    </location>
</feature>
<dbReference type="EMBL" id="JACDUS010000010">
    <property type="protein sequence ID" value="MBA2882536.1"/>
    <property type="molecule type" value="Genomic_DNA"/>
</dbReference>
<dbReference type="PANTHER" id="PTHR43063">
    <property type="entry name" value="4FE-4S CLUSTER CONTAINING PARA FAMILY ATPASE PROTEIN"/>
    <property type="match status" value="1"/>
</dbReference>
<dbReference type="GO" id="GO:0051536">
    <property type="term" value="F:iron-sulfur cluster binding"/>
    <property type="evidence" value="ECO:0007669"/>
    <property type="project" value="UniProtKB-KW"/>
</dbReference>
<reference evidence="5 6" key="1">
    <citation type="submission" date="2020-07" db="EMBL/GenBank/DDBJ databases">
        <title>Genomic Encyclopedia of Type Strains, Phase IV (KMG-IV): sequencing the most valuable type-strain genomes for metagenomic binning, comparative biology and taxonomic classification.</title>
        <authorList>
            <person name="Goeker M."/>
        </authorList>
    </citation>
    <scope>NUCLEOTIDE SEQUENCE [LARGE SCALE GENOMIC DNA]</scope>
    <source>
        <strain evidence="5 6">DSM 17721</strain>
    </source>
</reference>
<dbReference type="CDD" id="cd03110">
    <property type="entry name" value="SIMIBI_bact_arch"/>
    <property type="match status" value="1"/>
</dbReference>
<dbReference type="Proteomes" id="UP000525298">
    <property type="component" value="Unassembled WGS sequence"/>
</dbReference>
<dbReference type="InterPro" id="IPR002586">
    <property type="entry name" value="CobQ/CobB/MinD/ParA_Nub-bd_dom"/>
</dbReference>
<accession>A0A7W0CB69</accession>
<protein>
    <submittedName>
        <fullName evidence="5">MinD superfamily P-loop ATPase</fullName>
    </submittedName>
</protein>
<keyword evidence="6" id="KW-1185">Reference proteome</keyword>
<dbReference type="Gene3D" id="3.30.70.20">
    <property type="match status" value="1"/>
</dbReference>
<evidence type="ECO:0000259" key="4">
    <source>
        <dbReference type="PROSITE" id="PS51379"/>
    </source>
</evidence>
<dbReference type="PROSITE" id="PS00198">
    <property type="entry name" value="4FE4S_FER_1"/>
    <property type="match status" value="1"/>
</dbReference>
<dbReference type="AlphaFoldDB" id="A0A7W0CB69"/>
<proteinExistence type="predicted"/>
<gene>
    <name evidence="5" type="ORF">HNR65_002888</name>
</gene>
<evidence type="ECO:0000313" key="5">
    <source>
        <dbReference type="EMBL" id="MBA2882536.1"/>
    </source>
</evidence>
<organism evidence="5 6">
    <name type="scientific">Desulfosalsimonas propionicica</name>
    <dbReference type="NCBI Taxonomy" id="332175"/>
    <lineage>
        <taxon>Bacteria</taxon>
        <taxon>Pseudomonadati</taxon>
        <taxon>Thermodesulfobacteriota</taxon>
        <taxon>Desulfobacteria</taxon>
        <taxon>Desulfobacterales</taxon>
        <taxon>Desulfosalsimonadaceae</taxon>
        <taxon>Desulfosalsimonas</taxon>
    </lineage>
</organism>
<dbReference type="PANTHER" id="PTHR43063:SF1">
    <property type="entry name" value="4FE-4S CLUSTER CONTAINING PARA FAMILY ATPASE PROTEIN"/>
    <property type="match status" value="1"/>
</dbReference>
<dbReference type="Gene3D" id="3.40.50.300">
    <property type="entry name" value="P-loop containing nucleotide triphosphate hydrolases"/>
    <property type="match status" value="1"/>
</dbReference>
<keyword evidence="1" id="KW-0479">Metal-binding</keyword>
<dbReference type="PROSITE" id="PS51379">
    <property type="entry name" value="4FE4S_FER_2"/>
    <property type="match status" value="2"/>
</dbReference>
<keyword evidence="2" id="KW-0408">Iron</keyword>
<sequence length="282" mass="30341">MIISVASGKGGTGKTTVATSLALAIGNSAQLMDCDVEAPNAHLFLKPVLEPEESVFMPVPVVDEDKCTMCGLCAEICQFNAIITIADTVMTFPELCHGCGGCQAVCPAGAIGEGKRTIGIIEHGRCNDLEFVHGRLRIGEAMAPPLIRQIRSRIKPEKTAVIDAPPGTSCPVIAAVQNTDFVVLVTEPTPFGLNDLQLAVETMKILEIPCGVIINRSDIGDDRVADYAAAENLPVLMEIPYERGIAEAYSRGEPLVESFPQWRQRFATLYEKICQLATGREQ</sequence>
<feature type="domain" description="4Fe-4S ferredoxin-type" evidence="4">
    <location>
        <begin position="93"/>
        <end position="116"/>
    </location>
</feature>
<evidence type="ECO:0000256" key="3">
    <source>
        <dbReference type="ARBA" id="ARBA00023014"/>
    </source>
</evidence>
<comment type="caution">
    <text evidence="5">The sequence shown here is derived from an EMBL/GenBank/DDBJ whole genome shotgun (WGS) entry which is preliminary data.</text>
</comment>
<dbReference type="SUPFAM" id="SSF52540">
    <property type="entry name" value="P-loop containing nucleoside triphosphate hydrolases"/>
    <property type="match status" value="1"/>
</dbReference>
<evidence type="ECO:0000256" key="1">
    <source>
        <dbReference type="ARBA" id="ARBA00022723"/>
    </source>
</evidence>
<dbReference type="SUPFAM" id="SSF54862">
    <property type="entry name" value="4Fe-4S ferredoxins"/>
    <property type="match status" value="1"/>
</dbReference>
<evidence type="ECO:0000313" key="6">
    <source>
        <dbReference type="Proteomes" id="UP000525298"/>
    </source>
</evidence>
<dbReference type="InterPro" id="IPR017896">
    <property type="entry name" value="4Fe4S_Fe-S-bd"/>
</dbReference>
<dbReference type="InterPro" id="IPR027417">
    <property type="entry name" value="P-loop_NTPase"/>
</dbReference>
<evidence type="ECO:0000256" key="2">
    <source>
        <dbReference type="ARBA" id="ARBA00023004"/>
    </source>
</evidence>
<dbReference type="Pfam" id="PF01656">
    <property type="entry name" value="CbiA"/>
    <property type="match status" value="1"/>
</dbReference>
<name>A0A7W0CB69_9BACT</name>
<dbReference type="InterPro" id="IPR017900">
    <property type="entry name" value="4Fe4S_Fe_S_CS"/>
</dbReference>
<dbReference type="Pfam" id="PF00037">
    <property type="entry name" value="Fer4"/>
    <property type="match status" value="2"/>
</dbReference>